<dbReference type="InterPro" id="IPR050483">
    <property type="entry name" value="CoA-transferase_III_domain"/>
</dbReference>
<dbReference type="Pfam" id="PF02515">
    <property type="entry name" value="CoA_transf_3"/>
    <property type="match status" value="1"/>
</dbReference>
<evidence type="ECO:0000313" key="3">
    <source>
        <dbReference type="Proteomes" id="UP001252243"/>
    </source>
</evidence>
<dbReference type="RefSeq" id="WP_310060103.1">
    <property type="nucleotide sequence ID" value="NZ_JAVDVQ010000018.1"/>
</dbReference>
<protein>
    <submittedName>
        <fullName evidence="2">Formyl-CoA transferase</fullName>
        <ecNumber evidence="2">2.8.3.16</ecNumber>
    </submittedName>
</protein>
<proteinExistence type="predicted"/>
<dbReference type="Gene3D" id="3.40.50.10540">
    <property type="entry name" value="Crotonobetainyl-coa:carnitine coa-transferase, domain 1"/>
    <property type="match status" value="1"/>
</dbReference>
<dbReference type="Gene3D" id="3.30.1540.10">
    <property type="entry name" value="formyl-coa transferase, domain 3"/>
    <property type="match status" value="1"/>
</dbReference>
<keyword evidence="1 2" id="KW-0808">Transferase</keyword>
<name>A0ABU1UG86_9MICC</name>
<dbReference type="Proteomes" id="UP001252243">
    <property type="component" value="Unassembled WGS sequence"/>
</dbReference>
<comment type="caution">
    <text evidence="2">The sequence shown here is derived from an EMBL/GenBank/DDBJ whole genome shotgun (WGS) entry which is preliminary data.</text>
</comment>
<gene>
    <name evidence="2" type="ORF">J2X01_003458</name>
</gene>
<reference evidence="2 3" key="1">
    <citation type="submission" date="2023-07" db="EMBL/GenBank/DDBJ databases">
        <title>Sorghum-associated microbial communities from plants grown in Nebraska, USA.</title>
        <authorList>
            <person name="Schachtman D."/>
        </authorList>
    </citation>
    <scope>NUCLEOTIDE SEQUENCE [LARGE SCALE GENOMIC DNA]</scope>
    <source>
        <strain evidence="2 3">BE167</strain>
    </source>
</reference>
<organism evidence="2 3">
    <name type="scientific">Arthrobacter ginsengisoli</name>
    <dbReference type="NCBI Taxonomy" id="1356565"/>
    <lineage>
        <taxon>Bacteria</taxon>
        <taxon>Bacillati</taxon>
        <taxon>Actinomycetota</taxon>
        <taxon>Actinomycetes</taxon>
        <taxon>Micrococcales</taxon>
        <taxon>Micrococcaceae</taxon>
        <taxon>Arthrobacter</taxon>
    </lineage>
</organism>
<dbReference type="PANTHER" id="PTHR48207">
    <property type="entry name" value="SUCCINATE--HYDROXYMETHYLGLUTARATE COA-TRANSFERASE"/>
    <property type="match status" value="1"/>
</dbReference>
<dbReference type="GO" id="GO:0033608">
    <property type="term" value="F:formyl-CoA transferase activity"/>
    <property type="evidence" value="ECO:0007669"/>
    <property type="project" value="UniProtKB-EC"/>
</dbReference>
<dbReference type="InterPro" id="IPR003673">
    <property type="entry name" value="CoA-Trfase_fam_III"/>
</dbReference>
<accession>A0ABU1UG86</accession>
<evidence type="ECO:0000256" key="1">
    <source>
        <dbReference type="ARBA" id="ARBA00022679"/>
    </source>
</evidence>
<dbReference type="EMBL" id="JAVDVQ010000018">
    <property type="protein sequence ID" value="MDR7084150.1"/>
    <property type="molecule type" value="Genomic_DNA"/>
</dbReference>
<dbReference type="InterPro" id="IPR023606">
    <property type="entry name" value="CoA-Trfase_III_dom_1_sf"/>
</dbReference>
<keyword evidence="3" id="KW-1185">Reference proteome</keyword>
<dbReference type="EC" id="2.8.3.16" evidence="2"/>
<evidence type="ECO:0000313" key="2">
    <source>
        <dbReference type="EMBL" id="MDR7084150.1"/>
    </source>
</evidence>
<dbReference type="InterPro" id="IPR044855">
    <property type="entry name" value="CoA-Trfase_III_dom3_sf"/>
</dbReference>
<dbReference type="PANTHER" id="PTHR48207:SF3">
    <property type="entry name" value="SUCCINATE--HYDROXYMETHYLGLUTARATE COA-TRANSFERASE"/>
    <property type="match status" value="1"/>
</dbReference>
<sequence length="414" mass="43850">MSNDQQLLKGIRVLEMGQYISAPSAARALADLGATVIKVENPLTGGDPTRWMRGGDADWSPQYASWNRGKRSVALDVKSDAGRRALHTLVGTCDVLLDNVRPGVLARLGLDEQALAEINPSLIHCTITGYGPTGPMADQPGYDSVISSRSGLYSEMIATGATPAGPLFSDLLTGMRAVQLISASLVQRERTGQGCRIDVPMLGAVTDFMGEAVALVGAGAASNNPFARQARVGMLACVGRDGGSFVVNIGERPEAFELLKTIFEANGSLDDSRFATFNDRVDNHVEFNQAVNRLAASRDRDEWVRLCVEHKLPVAPMLTLSEALEDPQAQHLGLMEETSIDTERTLRLASPGFLINGQPASGSGLPPNLGADTRAELADAGVSSEDLEAIEDALAGSGLENRVTARRAASVVTA</sequence>
<dbReference type="SUPFAM" id="SSF89796">
    <property type="entry name" value="CoA-transferase family III (CaiB/BaiF)"/>
    <property type="match status" value="1"/>
</dbReference>